<evidence type="ECO:0000313" key="5">
    <source>
        <dbReference type="Proteomes" id="UP000275267"/>
    </source>
</evidence>
<dbReference type="AlphaFoldDB" id="A0A3L6R5W2"/>
<keyword evidence="2" id="KW-0809">Transit peptide</keyword>
<organism evidence="4 5">
    <name type="scientific">Panicum miliaceum</name>
    <name type="common">Proso millet</name>
    <name type="synonym">Broomcorn millet</name>
    <dbReference type="NCBI Taxonomy" id="4540"/>
    <lineage>
        <taxon>Eukaryota</taxon>
        <taxon>Viridiplantae</taxon>
        <taxon>Streptophyta</taxon>
        <taxon>Embryophyta</taxon>
        <taxon>Tracheophyta</taxon>
        <taxon>Spermatophyta</taxon>
        <taxon>Magnoliopsida</taxon>
        <taxon>Liliopsida</taxon>
        <taxon>Poales</taxon>
        <taxon>Poaceae</taxon>
        <taxon>PACMAD clade</taxon>
        <taxon>Panicoideae</taxon>
        <taxon>Panicodae</taxon>
        <taxon>Paniceae</taxon>
        <taxon>Panicinae</taxon>
        <taxon>Panicum</taxon>
        <taxon>Panicum sect. Panicum</taxon>
    </lineage>
</organism>
<dbReference type="PANTHER" id="PTHR24015:SF548">
    <property type="entry name" value="OS08G0340900 PROTEIN"/>
    <property type="match status" value="1"/>
</dbReference>
<dbReference type="PROSITE" id="PS51375">
    <property type="entry name" value="PPR"/>
    <property type="match status" value="2"/>
</dbReference>
<feature type="repeat" description="PPR" evidence="3">
    <location>
        <begin position="43"/>
        <end position="73"/>
    </location>
</feature>
<dbReference type="EMBL" id="PQIB02000009">
    <property type="protein sequence ID" value="RLM98256.1"/>
    <property type="molecule type" value="Genomic_DNA"/>
</dbReference>
<dbReference type="Pfam" id="PF13041">
    <property type="entry name" value="PPR_2"/>
    <property type="match status" value="1"/>
</dbReference>
<evidence type="ECO:0000256" key="3">
    <source>
        <dbReference type="PROSITE-ProRule" id="PRU00708"/>
    </source>
</evidence>
<dbReference type="Gene3D" id="1.25.40.10">
    <property type="entry name" value="Tetratricopeptide repeat domain"/>
    <property type="match status" value="2"/>
</dbReference>
<proteinExistence type="predicted"/>
<comment type="caution">
    <text evidence="4">The sequence shown here is derived from an EMBL/GenBank/DDBJ whole genome shotgun (WGS) entry which is preliminary data.</text>
</comment>
<feature type="repeat" description="PPR" evidence="3">
    <location>
        <begin position="74"/>
        <end position="108"/>
    </location>
</feature>
<dbReference type="STRING" id="4540.A0A3L6R5W2"/>
<dbReference type="GO" id="GO:0003723">
    <property type="term" value="F:RNA binding"/>
    <property type="evidence" value="ECO:0007669"/>
    <property type="project" value="InterPro"/>
</dbReference>
<name>A0A3L6R5W2_PANMI</name>
<keyword evidence="5" id="KW-1185">Reference proteome</keyword>
<dbReference type="FunFam" id="1.25.40.10:FF:000642">
    <property type="entry name" value="Pentatricopeptide repeat-containing protein mitochondrial"/>
    <property type="match status" value="1"/>
</dbReference>
<dbReference type="PANTHER" id="PTHR24015">
    <property type="entry name" value="OS07G0578800 PROTEIN-RELATED"/>
    <property type="match status" value="1"/>
</dbReference>
<evidence type="ECO:0000256" key="1">
    <source>
        <dbReference type="ARBA" id="ARBA00022737"/>
    </source>
</evidence>
<dbReference type="Proteomes" id="UP000275267">
    <property type="component" value="Unassembled WGS sequence"/>
</dbReference>
<evidence type="ECO:0000313" key="4">
    <source>
        <dbReference type="EMBL" id="RLM98256.1"/>
    </source>
</evidence>
<dbReference type="InterPro" id="IPR002885">
    <property type="entry name" value="PPR_rpt"/>
</dbReference>
<dbReference type="OrthoDB" id="663297at2759"/>
<accession>A0A3L6R5W2</accession>
<sequence length="193" mass="20279">MAAPSFSTTALTPVLIHLLRGASDLASVAATHAKLFKAGVASTLASSNHLLAAYCRCGAMSRARELFDGMRDRDVVSWTTLMSGYTASGRSREAVSVLRAMEFSGVQPNVVTLSTAASACARLADAGLGRQVHARAEVAGCARDTIVSTALVDMYGKAGRVDDSRAVFDGMAAPAMNAVSWGAMLEYIARFWL</sequence>
<dbReference type="InterPro" id="IPR011990">
    <property type="entry name" value="TPR-like_helical_dom_sf"/>
</dbReference>
<protein>
    <submittedName>
        <fullName evidence="4">Pentatricopeptide repeat-containing protein</fullName>
    </submittedName>
</protein>
<reference evidence="5" key="1">
    <citation type="journal article" date="2019" name="Nat. Commun.">
        <title>The genome of broomcorn millet.</title>
        <authorList>
            <person name="Zou C."/>
            <person name="Miki D."/>
            <person name="Li D."/>
            <person name="Tang Q."/>
            <person name="Xiao L."/>
            <person name="Rajput S."/>
            <person name="Deng P."/>
            <person name="Jia W."/>
            <person name="Huang R."/>
            <person name="Zhang M."/>
            <person name="Sun Y."/>
            <person name="Hu J."/>
            <person name="Fu X."/>
            <person name="Schnable P.S."/>
            <person name="Li F."/>
            <person name="Zhang H."/>
            <person name="Feng B."/>
            <person name="Zhu X."/>
            <person name="Liu R."/>
            <person name="Schnable J.C."/>
            <person name="Zhu J.-K."/>
            <person name="Zhang H."/>
        </authorList>
    </citation>
    <scope>NUCLEOTIDE SEQUENCE [LARGE SCALE GENOMIC DNA]</scope>
</reference>
<gene>
    <name evidence="4" type="ORF">C2845_PM06G14500</name>
</gene>
<dbReference type="InterPro" id="IPR046960">
    <property type="entry name" value="PPR_At4g14850-like_plant"/>
</dbReference>
<dbReference type="NCBIfam" id="TIGR00756">
    <property type="entry name" value="PPR"/>
    <property type="match status" value="2"/>
</dbReference>
<evidence type="ECO:0000256" key="2">
    <source>
        <dbReference type="ARBA" id="ARBA00022946"/>
    </source>
</evidence>
<keyword evidence="1" id="KW-0677">Repeat</keyword>
<dbReference type="Pfam" id="PF01535">
    <property type="entry name" value="PPR"/>
    <property type="match status" value="1"/>
</dbReference>
<dbReference type="GO" id="GO:0009451">
    <property type="term" value="P:RNA modification"/>
    <property type="evidence" value="ECO:0007669"/>
    <property type="project" value="InterPro"/>
</dbReference>